<keyword evidence="2" id="KW-1185">Reference proteome</keyword>
<sequence>MPEEYKPYRIDRCERDFCSHSLVPAVKLLRKSRLKKFKSETALMIADVSSRIGFFTSAKHLRRNLDSQEGNCRPTTTRLRLSRGNSWSFHDTDVLQVVNAGGSDFLCATHIIPVKNEEGVVMMFILSFDYVLNEGSSDSLERLNNTSPARQESRFSSPHMPHSILSSFLIQSSLLTSLFLASLLFSVPSLSSHFILSSPCLLTSP</sequence>
<proteinExistence type="predicted"/>
<reference evidence="1 2" key="1">
    <citation type="journal article" date="2019" name="Sci. Data">
        <title>Hybrid genome assembly and annotation of Danionella translucida.</title>
        <authorList>
            <person name="Kadobianskyi M."/>
            <person name="Schulze L."/>
            <person name="Schuelke M."/>
            <person name="Judkewitz B."/>
        </authorList>
    </citation>
    <scope>NUCLEOTIDE SEQUENCE [LARGE SCALE GENOMIC DNA]</scope>
    <source>
        <strain evidence="1 2">Bolton</strain>
    </source>
</reference>
<dbReference type="AlphaFoldDB" id="A0A553QUR2"/>
<dbReference type="OrthoDB" id="432483at2759"/>
<gene>
    <name evidence="1" type="ORF">DNTS_017630</name>
</gene>
<evidence type="ECO:0000313" key="1">
    <source>
        <dbReference type="EMBL" id="TRY93721.1"/>
    </source>
</evidence>
<name>A0A553QUR2_9TELE</name>
<comment type="caution">
    <text evidence="1">The sequence shown here is derived from an EMBL/GenBank/DDBJ whole genome shotgun (WGS) entry which is preliminary data.</text>
</comment>
<accession>A0A553QUR2</accession>
<protein>
    <submittedName>
        <fullName evidence="1">Uncharacterized protein</fullName>
    </submittedName>
</protein>
<dbReference type="Proteomes" id="UP000316079">
    <property type="component" value="Unassembled WGS sequence"/>
</dbReference>
<organism evidence="1 2">
    <name type="scientific">Danionella cerebrum</name>
    <dbReference type="NCBI Taxonomy" id="2873325"/>
    <lineage>
        <taxon>Eukaryota</taxon>
        <taxon>Metazoa</taxon>
        <taxon>Chordata</taxon>
        <taxon>Craniata</taxon>
        <taxon>Vertebrata</taxon>
        <taxon>Euteleostomi</taxon>
        <taxon>Actinopterygii</taxon>
        <taxon>Neopterygii</taxon>
        <taxon>Teleostei</taxon>
        <taxon>Ostariophysi</taxon>
        <taxon>Cypriniformes</taxon>
        <taxon>Danionidae</taxon>
        <taxon>Danioninae</taxon>
        <taxon>Danionella</taxon>
    </lineage>
</organism>
<dbReference type="EMBL" id="SRMA01025507">
    <property type="protein sequence ID" value="TRY93721.1"/>
    <property type="molecule type" value="Genomic_DNA"/>
</dbReference>
<evidence type="ECO:0000313" key="2">
    <source>
        <dbReference type="Proteomes" id="UP000316079"/>
    </source>
</evidence>